<evidence type="ECO:0000313" key="2">
    <source>
        <dbReference type="EMBL" id="CAK0900896.1"/>
    </source>
</evidence>
<accession>A0ABN9XQY0</accession>
<keyword evidence="3" id="KW-1185">Reference proteome</keyword>
<feature type="compositionally biased region" description="Polar residues" evidence="1">
    <location>
        <begin position="22"/>
        <end position="36"/>
    </location>
</feature>
<feature type="region of interest" description="Disordered" evidence="1">
    <location>
        <begin position="1"/>
        <end position="62"/>
    </location>
</feature>
<proteinExistence type="predicted"/>
<evidence type="ECO:0000313" key="3">
    <source>
        <dbReference type="Proteomes" id="UP001189429"/>
    </source>
</evidence>
<comment type="caution">
    <text evidence="2">The sequence shown here is derived from an EMBL/GenBank/DDBJ whole genome shotgun (WGS) entry which is preliminary data.</text>
</comment>
<sequence length="114" mass="13027">MQSEIWVPPGRLVWPPPPRWPSDQNFEENPTVTTRALQDKQRHRLGASRMGSEQVGSEDRAASPLLWRRQRCKGDVGAKKIGLHTEQHQRCTSDVARASDPILQRPRLESLQIL</sequence>
<gene>
    <name evidence="2" type="ORF">PCOR1329_LOCUS78040</name>
</gene>
<organism evidence="2 3">
    <name type="scientific">Prorocentrum cordatum</name>
    <dbReference type="NCBI Taxonomy" id="2364126"/>
    <lineage>
        <taxon>Eukaryota</taxon>
        <taxon>Sar</taxon>
        <taxon>Alveolata</taxon>
        <taxon>Dinophyceae</taxon>
        <taxon>Prorocentrales</taxon>
        <taxon>Prorocentraceae</taxon>
        <taxon>Prorocentrum</taxon>
    </lineage>
</organism>
<evidence type="ECO:0000256" key="1">
    <source>
        <dbReference type="SAM" id="MobiDB-lite"/>
    </source>
</evidence>
<reference evidence="2" key="1">
    <citation type="submission" date="2023-10" db="EMBL/GenBank/DDBJ databases">
        <authorList>
            <person name="Chen Y."/>
            <person name="Shah S."/>
            <person name="Dougan E. K."/>
            <person name="Thang M."/>
            <person name="Chan C."/>
        </authorList>
    </citation>
    <scope>NUCLEOTIDE SEQUENCE [LARGE SCALE GENOMIC DNA]</scope>
</reference>
<dbReference type="Proteomes" id="UP001189429">
    <property type="component" value="Unassembled WGS sequence"/>
</dbReference>
<name>A0ABN9XQY0_9DINO</name>
<feature type="compositionally biased region" description="Low complexity" evidence="1">
    <location>
        <begin position="1"/>
        <end position="13"/>
    </location>
</feature>
<protein>
    <submittedName>
        <fullName evidence="2">Uncharacterized protein</fullName>
    </submittedName>
</protein>
<dbReference type="EMBL" id="CAUYUJ010020849">
    <property type="protein sequence ID" value="CAK0900896.1"/>
    <property type="molecule type" value="Genomic_DNA"/>
</dbReference>